<organism evidence="1 2">
    <name type="scientific">Candidatus Fukatsuia symbiotica</name>
    <dbReference type="NCBI Taxonomy" id="1878942"/>
    <lineage>
        <taxon>Bacteria</taxon>
        <taxon>Pseudomonadati</taxon>
        <taxon>Pseudomonadota</taxon>
        <taxon>Gammaproteobacteria</taxon>
        <taxon>Enterobacterales</taxon>
        <taxon>Yersiniaceae</taxon>
        <taxon>Candidatus Fukatsuia</taxon>
    </lineage>
</organism>
<dbReference type="AlphaFoldDB" id="A0A2U8I4W6"/>
<keyword evidence="2" id="KW-1185">Reference proteome</keyword>
<dbReference type="InterPro" id="IPR048188">
    <property type="entry name" value="YmfL-like"/>
</dbReference>
<evidence type="ECO:0000313" key="1">
    <source>
        <dbReference type="EMBL" id="AWK14168.1"/>
    </source>
</evidence>
<dbReference type="RefSeq" id="WP_119797371.1">
    <property type="nucleotide sequence ID" value="NZ_CP021659.1"/>
</dbReference>
<dbReference type="Proteomes" id="UP000261875">
    <property type="component" value="Chromosome"/>
</dbReference>
<sequence>MDKRALINRICERIDGGRSVAAAYLGVSEVKFNNRLYESKGCRFFSIDELQALQTLSQSTLVAEYFAERSEALVVPIPSADDVDTVELHHMGLHTTIKRSAVDKLILDAINNDGAVDEKEKQKIIEAHRKHMAMRDSEVRATLLVYGK</sequence>
<accession>A0A2U8I4W6</accession>
<reference evidence="1 2" key="1">
    <citation type="submission" date="2017-05" db="EMBL/GenBank/DDBJ databases">
        <title>Genome sequence of Candidatus Fukatsuia symbiotica and Candidatus Hamiltonella defensa from Acyrthosiphon pisum strain 5D.</title>
        <authorList>
            <person name="Patel V.A."/>
            <person name="Chevignon G."/>
            <person name="Russell J.A."/>
            <person name="Oliver K.M."/>
        </authorList>
    </citation>
    <scope>NUCLEOTIDE SEQUENCE [LARGE SCALE GENOMIC DNA]</scope>
    <source>
        <strain evidence="1 2">5D</strain>
    </source>
</reference>
<evidence type="ECO:0000313" key="2">
    <source>
        <dbReference type="Proteomes" id="UP000261875"/>
    </source>
</evidence>
<dbReference type="NCBIfam" id="NF041471">
    <property type="entry name" value="phage_reg_YmfL"/>
    <property type="match status" value="1"/>
</dbReference>
<dbReference type="OrthoDB" id="6956679at2"/>
<protein>
    <submittedName>
        <fullName evidence="1">Uncharacterized protein</fullName>
    </submittedName>
</protein>
<dbReference type="EMBL" id="CP021659">
    <property type="protein sequence ID" value="AWK14168.1"/>
    <property type="molecule type" value="Genomic_DNA"/>
</dbReference>
<name>A0A2U8I4W6_9GAMM</name>
<proteinExistence type="predicted"/>
<gene>
    <name evidence="1" type="ORF">CCS41_06215</name>
</gene>
<dbReference type="KEGG" id="fsm:CCS41_06215"/>